<evidence type="ECO:0000256" key="1">
    <source>
        <dbReference type="ARBA" id="ARBA00022729"/>
    </source>
</evidence>
<feature type="domain" description="ABC transporter substrate-binding protein PnrA-like" evidence="2">
    <location>
        <begin position="332"/>
        <end position="516"/>
    </location>
</feature>
<organism evidence="3 4">
    <name type="scientific">Eubacterium ruminantium</name>
    <dbReference type="NCBI Taxonomy" id="42322"/>
    <lineage>
        <taxon>Bacteria</taxon>
        <taxon>Bacillati</taxon>
        <taxon>Bacillota</taxon>
        <taxon>Clostridia</taxon>
        <taxon>Eubacteriales</taxon>
        <taxon>Eubacteriaceae</taxon>
        <taxon>Eubacterium</taxon>
    </lineage>
</organism>
<evidence type="ECO:0000259" key="2">
    <source>
        <dbReference type="Pfam" id="PF02608"/>
    </source>
</evidence>
<dbReference type="EMBL" id="FUXA01000009">
    <property type="protein sequence ID" value="SJZ78033.1"/>
    <property type="molecule type" value="Genomic_DNA"/>
</dbReference>
<keyword evidence="4" id="KW-1185">Reference proteome</keyword>
<dbReference type="InterPro" id="IPR003760">
    <property type="entry name" value="PnrA-like"/>
</dbReference>
<dbReference type="AlphaFoldDB" id="A0A1T4NFZ1"/>
<dbReference type="PANTHER" id="PTHR43208">
    <property type="entry name" value="ABC TRANSPORTER SUBSTRATE-BINDING PROTEIN"/>
    <property type="match status" value="1"/>
</dbReference>
<dbReference type="RefSeq" id="WP_078787413.1">
    <property type="nucleotide sequence ID" value="NZ_FMTO01000008.1"/>
</dbReference>
<dbReference type="OrthoDB" id="9769871at2"/>
<protein>
    <submittedName>
        <fullName evidence="3">Nucleoside-binding protein</fullName>
    </submittedName>
</protein>
<dbReference type="Proteomes" id="UP000189857">
    <property type="component" value="Unassembled WGS sequence"/>
</dbReference>
<dbReference type="SUPFAM" id="SSF110849">
    <property type="entry name" value="ParB/Sulfiredoxin"/>
    <property type="match status" value="1"/>
</dbReference>
<dbReference type="InterPro" id="IPR052910">
    <property type="entry name" value="ABC-Purine-Binding"/>
</dbReference>
<dbReference type="Pfam" id="PF02608">
    <property type="entry name" value="Bmp"/>
    <property type="match status" value="1"/>
</dbReference>
<gene>
    <name evidence="3" type="ORF">SAMN02745110_01569</name>
</gene>
<evidence type="ECO:0000313" key="3">
    <source>
        <dbReference type="EMBL" id="SJZ78033.1"/>
    </source>
</evidence>
<dbReference type="PANTHER" id="PTHR43208:SF1">
    <property type="entry name" value="ABC TRANSPORTER SUBSTRATE-BINDING PROTEIN"/>
    <property type="match status" value="1"/>
</dbReference>
<proteinExistence type="predicted"/>
<name>A0A1T4NFZ1_9FIRM</name>
<dbReference type="Gene3D" id="3.40.50.2300">
    <property type="match status" value="2"/>
</dbReference>
<sequence length="686" mass="78287">MSFIEYEKAGKMGIKAYRTAVQKGKHPYLPVLDEIIQENDIVKEKNLGVIRVPLSRVVGTSTRSRTYAFANNFMPVLNGKTEFAYKWSALADAQMNEGIRDPIKVYEYLNYYYVIEGNKRVSVMKFFDAIEIPAEVIRKIPRRTDDKEIKIYYEFMDFNALTGINDIWVSEEGNFQKFIDKVLKSKAERASLMEQNGEDKKNSSSNILNNLTALAEDDVNKWTEYDSKNFMSVLYKFSEAYEQKGGKKLENITTGDAFLAFLDIYDFYEALDMSKDEMKRAVSNTWEEYLTKDKNEVLDINLTPPDDTKKSKSILGQILTSSSSANKPIKVAFVYDRDPMTSDFLYTHELGRNHLKEVFGDKISTLKVTTAKTEDDAVAAIDELVTKEKCEVIFTTTSQLVDASLKCAVKYPNVKILNCSLNTSHRYIRTYYARLYESKFLSGMIAGALTESNKLGYLADYPIYGMTANINAFAMGARMVNPRAVVYLKWTTLKEDDKKSELYREFYESGVDYISDQDMITPKHASRRFGMYKLSAEEPENIAMPVYNWGKMYEKIIRLIMNDSWDVADSGNAGVPVNYWWGLSAGVIDIILSNKLPDGVRRLVSAMKELMTDGSFTPFYGKIVSQNGEIRNEEGRLMPPEEIMTMDWLVENVEGIIPSIDSLKERARQIVELKGVLKDDENSSDS</sequence>
<keyword evidence="1" id="KW-0732">Signal</keyword>
<reference evidence="3 4" key="1">
    <citation type="submission" date="2017-02" db="EMBL/GenBank/DDBJ databases">
        <authorList>
            <person name="Peterson S.W."/>
        </authorList>
    </citation>
    <scope>NUCLEOTIDE SEQUENCE [LARGE SCALE GENOMIC DNA]</scope>
    <source>
        <strain evidence="3 4">ATCC 17233</strain>
    </source>
</reference>
<dbReference type="GO" id="GO:0005886">
    <property type="term" value="C:plasma membrane"/>
    <property type="evidence" value="ECO:0007669"/>
    <property type="project" value="InterPro"/>
</dbReference>
<accession>A0A1T4NFZ1</accession>
<dbReference type="InterPro" id="IPR036086">
    <property type="entry name" value="ParB/Sulfiredoxin_sf"/>
</dbReference>
<evidence type="ECO:0000313" key="4">
    <source>
        <dbReference type="Proteomes" id="UP000189857"/>
    </source>
</evidence>